<evidence type="ECO:0000256" key="6">
    <source>
        <dbReference type="ARBA" id="ARBA00022801"/>
    </source>
</evidence>
<evidence type="ECO:0000256" key="7">
    <source>
        <dbReference type="ARBA" id="ARBA00022989"/>
    </source>
</evidence>
<keyword evidence="13" id="KW-0449">Lipoprotein</keyword>
<feature type="transmembrane region" description="Helical" evidence="9">
    <location>
        <begin position="197"/>
        <end position="223"/>
    </location>
</feature>
<dbReference type="AlphaFoldDB" id="A0A517YRR6"/>
<evidence type="ECO:0000256" key="10">
    <source>
        <dbReference type="RuleBase" id="RU000594"/>
    </source>
</evidence>
<comment type="function">
    <text evidence="9 10">This protein specifically catalyzes the removal of signal peptides from prolipoproteins.</text>
</comment>
<evidence type="ECO:0000256" key="4">
    <source>
        <dbReference type="ARBA" id="ARBA00022692"/>
    </source>
</evidence>
<keyword evidence="2 9" id="KW-1003">Cell membrane</keyword>
<dbReference type="UniPathway" id="UPA00665"/>
<comment type="similarity">
    <text evidence="1 9 11">Belongs to the peptidase A8 family.</text>
</comment>
<evidence type="ECO:0000313" key="14">
    <source>
        <dbReference type="Proteomes" id="UP000317369"/>
    </source>
</evidence>
<reference evidence="13 14" key="1">
    <citation type="submission" date="2019-02" db="EMBL/GenBank/DDBJ databases">
        <title>Deep-cultivation of Planctomycetes and their phenomic and genomic characterization uncovers novel biology.</title>
        <authorList>
            <person name="Wiegand S."/>
            <person name="Jogler M."/>
            <person name="Boedeker C."/>
            <person name="Pinto D."/>
            <person name="Vollmers J."/>
            <person name="Rivas-Marin E."/>
            <person name="Kohn T."/>
            <person name="Peeters S.H."/>
            <person name="Heuer A."/>
            <person name="Rast P."/>
            <person name="Oberbeckmann S."/>
            <person name="Bunk B."/>
            <person name="Jeske O."/>
            <person name="Meyerdierks A."/>
            <person name="Storesund J.E."/>
            <person name="Kallscheuer N."/>
            <person name="Luecker S."/>
            <person name="Lage O.M."/>
            <person name="Pohl T."/>
            <person name="Merkel B.J."/>
            <person name="Hornburger P."/>
            <person name="Mueller R.-W."/>
            <person name="Bruemmer F."/>
            <person name="Labrenz M."/>
            <person name="Spormann A.M."/>
            <person name="Op den Camp H."/>
            <person name="Overmann J."/>
            <person name="Amann R."/>
            <person name="Jetten M.S.M."/>
            <person name="Mascher T."/>
            <person name="Medema M.H."/>
            <person name="Devos D.P."/>
            <person name="Kaster A.-K."/>
            <person name="Ovreas L."/>
            <person name="Rohde M."/>
            <person name="Galperin M.Y."/>
            <person name="Jogler C."/>
        </authorList>
    </citation>
    <scope>NUCLEOTIDE SEQUENCE [LARGE SCALE GENOMIC DNA]</scope>
    <source>
        <strain evidence="13 14">KS4</strain>
    </source>
</reference>
<sequence>MNPENTQPSPPSPPSPASGTPTPSLCAYKSPRAIIVFLAATITLLAADLLIKHYAFEYVAPHPVDILAAAPDMTPTEYPSLSTDAKRYQIYVFPTAADRIPTREEPVVVIPYLLNLQLTLNTGAVFGLGKGARPIFIAISLIALVVISLFFARSPAKSRLFHLGLACILAGALGNLYDRAVYSAVRDMFHMLPTTRLYPWIFNLADVQLLIGVALVILHGWLYSDEQPQQPKQ</sequence>
<dbReference type="PANTHER" id="PTHR33695">
    <property type="entry name" value="LIPOPROTEIN SIGNAL PEPTIDASE"/>
    <property type="match status" value="1"/>
</dbReference>
<proteinExistence type="inferred from homology"/>
<keyword evidence="8 9" id="KW-0472">Membrane</keyword>
<evidence type="ECO:0000256" key="11">
    <source>
        <dbReference type="RuleBase" id="RU004181"/>
    </source>
</evidence>
<dbReference type="Pfam" id="PF01252">
    <property type="entry name" value="Peptidase_A8"/>
    <property type="match status" value="1"/>
</dbReference>
<dbReference type="GO" id="GO:0006508">
    <property type="term" value="P:proteolysis"/>
    <property type="evidence" value="ECO:0007669"/>
    <property type="project" value="UniProtKB-KW"/>
</dbReference>
<keyword evidence="7 9" id="KW-1133">Transmembrane helix</keyword>
<name>A0A517YRR6_9BACT</name>
<feature type="region of interest" description="Disordered" evidence="12">
    <location>
        <begin position="1"/>
        <end position="22"/>
    </location>
</feature>
<feature type="transmembrane region" description="Helical" evidence="9">
    <location>
        <begin position="33"/>
        <end position="51"/>
    </location>
</feature>
<keyword evidence="4 9" id="KW-0812">Transmembrane</keyword>
<evidence type="ECO:0000256" key="8">
    <source>
        <dbReference type="ARBA" id="ARBA00023136"/>
    </source>
</evidence>
<keyword evidence="3 9" id="KW-0645">Protease</keyword>
<evidence type="ECO:0000256" key="5">
    <source>
        <dbReference type="ARBA" id="ARBA00022750"/>
    </source>
</evidence>
<dbReference type="PANTHER" id="PTHR33695:SF1">
    <property type="entry name" value="LIPOPROTEIN SIGNAL PEPTIDASE"/>
    <property type="match status" value="1"/>
</dbReference>
<organism evidence="13 14">
    <name type="scientific">Poriferisphaera corsica</name>
    <dbReference type="NCBI Taxonomy" id="2528020"/>
    <lineage>
        <taxon>Bacteria</taxon>
        <taxon>Pseudomonadati</taxon>
        <taxon>Planctomycetota</taxon>
        <taxon>Phycisphaerae</taxon>
        <taxon>Phycisphaerales</taxon>
        <taxon>Phycisphaeraceae</taxon>
        <taxon>Poriferisphaera</taxon>
    </lineage>
</organism>
<dbReference type="RefSeq" id="WP_200761573.1">
    <property type="nucleotide sequence ID" value="NZ_CP036425.1"/>
</dbReference>
<dbReference type="GO" id="GO:0005886">
    <property type="term" value="C:plasma membrane"/>
    <property type="evidence" value="ECO:0007669"/>
    <property type="project" value="UniProtKB-SubCell"/>
</dbReference>
<comment type="catalytic activity">
    <reaction evidence="9 10">
        <text>Release of signal peptides from bacterial membrane prolipoproteins. Hydrolyzes -Xaa-Yaa-Zaa-|-(S,diacylglyceryl)Cys-, in which Xaa is hydrophobic (preferably Leu), and Yaa (Ala or Ser) and Zaa (Gly or Ala) have small, neutral side chains.</text>
        <dbReference type="EC" id="3.4.23.36"/>
    </reaction>
</comment>
<feature type="active site" evidence="9">
    <location>
        <position position="206"/>
    </location>
</feature>
<dbReference type="EC" id="3.4.23.36" evidence="9"/>
<dbReference type="Proteomes" id="UP000317369">
    <property type="component" value="Chromosome"/>
</dbReference>
<keyword evidence="5 9" id="KW-0064">Aspartyl protease</keyword>
<keyword evidence="6 9" id="KW-0378">Hydrolase</keyword>
<feature type="transmembrane region" description="Helical" evidence="9">
    <location>
        <begin position="159"/>
        <end position="177"/>
    </location>
</feature>
<evidence type="ECO:0000256" key="9">
    <source>
        <dbReference type="HAMAP-Rule" id="MF_00161"/>
    </source>
</evidence>
<comment type="subcellular location">
    <subcellularLocation>
        <location evidence="9">Cell membrane</location>
        <topology evidence="9">Multi-pass membrane protein</topology>
    </subcellularLocation>
</comment>
<feature type="transmembrane region" description="Helical" evidence="9">
    <location>
        <begin position="135"/>
        <end position="152"/>
    </location>
</feature>
<dbReference type="KEGG" id="pcor:KS4_09610"/>
<dbReference type="EMBL" id="CP036425">
    <property type="protein sequence ID" value="QDU32922.1"/>
    <property type="molecule type" value="Genomic_DNA"/>
</dbReference>
<gene>
    <name evidence="9 13" type="primary">lspA</name>
    <name evidence="13" type="ORF">KS4_09610</name>
</gene>
<evidence type="ECO:0000256" key="1">
    <source>
        <dbReference type="ARBA" id="ARBA00006139"/>
    </source>
</evidence>
<dbReference type="NCBIfam" id="TIGR00077">
    <property type="entry name" value="lspA"/>
    <property type="match status" value="1"/>
</dbReference>
<dbReference type="InterPro" id="IPR001872">
    <property type="entry name" value="Peptidase_A8"/>
</dbReference>
<dbReference type="GO" id="GO:0004190">
    <property type="term" value="F:aspartic-type endopeptidase activity"/>
    <property type="evidence" value="ECO:0007669"/>
    <property type="project" value="UniProtKB-UniRule"/>
</dbReference>
<evidence type="ECO:0000313" key="13">
    <source>
        <dbReference type="EMBL" id="QDU32922.1"/>
    </source>
</evidence>
<comment type="pathway">
    <text evidence="9">Protein modification; lipoprotein biosynthesis (signal peptide cleavage).</text>
</comment>
<dbReference type="PRINTS" id="PR00781">
    <property type="entry name" value="LIPOSIGPTASE"/>
</dbReference>
<protein>
    <recommendedName>
        <fullName evidence="9">Lipoprotein signal peptidase</fullName>
        <ecNumber evidence="9">3.4.23.36</ecNumber>
    </recommendedName>
    <alternativeName>
        <fullName evidence="9">Prolipoprotein signal peptidase</fullName>
    </alternativeName>
    <alternativeName>
        <fullName evidence="9">Signal peptidase II</fullName>
        <shortName evidence="9">SPase II</shortName>
    </alternativeName>
</protein>
<evidence type="ECO:0000256" key="3">
    <source>
        <dbReference type="ARBA" id="ARBA00022670"/>
    </source>
</evidence>
<dbReference type="HAMAP" id="MF_00161">
    <property type="entry name" value="LspA"/>
    <property type="match status" value="1"/>
</dbReference>
<keyword evidence="14" id="KW-1185">Reference proteome</keyword>
<evidence type="ECO:0000256" key="2">
    <source>
        <dbReference type="ARBA" id="ARBA00022475"/>
    </source>
</evidence>
<evidence type="ECO:0000256" key="12">
    <source>
        <dbReference type="SAM" id="MobiDB-lite"/>
    </source>
</evidence>
<dbReference type="PROSITE" id="PS00855">
    <property type="entry name" value="SPASE_II"/>
    <property type="match status" value="1"/>
</dbReference>
<accession>A0A517YRR6</accession>
<feature type="active site" evidence="9">
    <location>
        <position position="187"/>
    </location>
</feature>